<gene>
    <name evidence="12" type="ORF">FCN80_23880</name>
</gene>
<comment type="similarity">
    <text evidence="2 10">Belongs to the YscJ lipoprotein family.</text>
</comment>
<dbReference type="Gene3D" id="3.30.300.30">
    <property type="match status" value="1"/>
</dbReference>
<evidence type="ECO:0000256" key="4">
    <source>
        <dbReference type="ARBA" id="ARBA00022729"/>
    </source>
</evidence>
<evidence type="ECO:0000256" key="7">
    <source>
        <dbReference type="ARBA" id="ARBA00023139"/>
    </source>
</evidence>
<organism evidence="12 13">
    <name type="scientific">Martelella alba</name>
    <dbReference type="NCBI Taxonomy" id="2590451"/>
    <lineage>
        <taxon>Bacteria</taxon>
        <taxon>Pseudomonadati</taxon>
        <taxon>Pseudomonadota</taxon>
        <taxon>Alphaproteobacteria</taxon>
        <taxon>Hyphomicrobiales</taxon>
        <taxon>Aurantimonadaceae</taxon>
        <taxon>Martelella</taxon>
    </lineage>
</organism>
<keyword evidence="5" id="KW-0653">Protein transport</keyword>
<keyword evidence="9 10" id="KW-0449">Lipoprotein</keyword>
<dbReference type="PROSITE" id="PS51257">
    <property type="entry name" value="PROKAR_LIPOPROTEIN"/>
    <property type="match status" value="1"/>
</dbReference>
<keyword evidence="10" id="KW-0812">Transmembrane</keyword>
<keyword evidence="3" id="KW-0813">Transport</keyword>
<dbReference type="InterPro" id="IPR045851">
    <property type="entry name" value="AMP-bd_C_sf"/>
</dbReference>
<proteinExistence type="inferred from homology"/>
<dbReference type="Pfam" id="PF01514">
    <property type="entry name" value="YscJ_FliF"/>
    <property type="match status" value="1"/>
</dbReference>
<evidence type="ECO:0000259" key="11">
    <source>
        <dbReference type="Pfam" id="PF01514"/>
    </source>
</evidence>
<evidence type="ECO:0000313" key="12">
    <source>
        <dbReference type="EMBL" id="TKI02813.1"/>
    </source>
</evidence>
<evidence type="ECO:0000256" key="10">
    <source>
        <dbReference type="RuleBase" id="RU364102"/>
    </source>
</evidence>
<reference evidence="12 13" key="1">
    <citation type="submission" date="2019-04" db="EMBL/GenBank/DDBJ databases">
        <authorList>
            <person name="Li M."/>
            <person name="Gao C."/>
        </authorList>
    </citation>
    <scope>NUCLEOTIDE SEQUENCE [LARGE SCALE GENOMIC DNA]</scope>
    <source>
        <strain evidence="12 13">BGMRC 2031</strain>
    </source>
</reference>
<dbReference type="NCBIfam" id="TIGR02544">
    <property type="entry name" value="III_secr_YscJ"/>
    <property type="match status" value="1"/>
</dbReference>
<keyword evidence="4 10" id="KW-0732">Signal</keyword>
<dbReference type="PANTHER" id="PTHR30046:SF3">
    <property type="entry name" value="SECRETION SYSTEM APPARATUS LIPOPROTEIN SSAJ"/>
    <property type="match status" value="1"/>
</dbReference>
<dbReference type="InterPro" id="IPR006182">
    <property type="entry name" value="FliF_N_dom"/>
</dbReference>
<evidence type="ECO:0000313" key="13">
    <source>
        <dbReference type="Proteomes" id="UP000305202"/>
    </source>
</evidence>
<evidence type="ECO:0000256" key="8">
    <source>
        <dbReference type="ARBA" id="ARBA00023237"/>
    </source>
</evidence>
<dbReference type="PRINTS" id="PR01338">
    <property type="entry name" value="TYPE3OMKPROT"/>
</dbReference>
<keyword evidence="7 10" id="KW-0564">Palmitate</keyword>
<evidence type="ECO:0000256" key="1">
    <source>
        <dbReference type="ARBA" id="ARBA00004459"/>
    </source>
</evidence>
<accession>A0ABY2SGS0</accession>
<dbReference type="EMBL" id="SZPQ01000061">
    <property type="protein sequence ID" value="TKI02813.1"/>
    <property type="molecule type" value="Genomic_DNA"/>
</dbReference>
<sequence length="256" mass="27853">MKIQSLLTVPLLILTLSACQDEPLLKGLDQHQSNEVIAVLQRNNIAAAKTDKGKSGYSISVRKADIPAAVDLLKAHALPSRPRMEISQLFPSDALVSSPRAEKARLYSAIEQRLEQSLQTMDGILSARVHVSYDIDAGESGKASAPMHLSALVNYRSETDPSLLISDIKRFLKNSFTQVDYDNISVVLSRQAAMQHQPPMDSRADDGRSYGGLIPLALFLALLAAVAIGLMYRRNLKAKAAHSGRDGVNEISIAPR</sequence>
<dbReference type="NCBIfam" id="NF011852">
    <property type="entry name" value="PRK15324.1"/>
    <property type="match status" value="1"/>
</dbReference>
<evidence type="ECO:0000256" key="9">
    <source>
        <dbReference type="ARBA" id="ARBA00023288"/>
    </source>
</evidence>
<protein>
    <recommendedName>
        <fullName evidence="10">Lipoprotein</fullName>
    </recommendedName>
</protein>
<evidence type="ECO:0000256" key="3">
    <source>
        <dbReference type="ARBA" id="ARBA00022448"/>
    </source>
</evidence>
<dbReference type="Gene3D" id="3.30.70.1530">
    <property type="entry name" value="Hypothetical protein rpa1041"/>
    <property type="match status" value="1"/>
</dbReference>
<evidence type="ECO:0000256" key="2">
    <source>
        <dbReference type="ARBA" id="ARBA00009509"/>
    </source>
</evidence>
<evidence type="ECO:0000256" key="5">
    <source>
        <dbReference type="ARBA" id="ARBA00022927"/>
    </source>
</evidence>
<comment type="caution">
    <text evidence="12">The sequence shown here is derived from an EMBL/GenBank/DDBJ whole genome shotgun (WGS) entry which is preliminary data.</text>
</comment>
<feature type="transmembrane region" description="Helical" evidence="10">
    <location>
        <begin position="210"/>
        <end position="232"/>
    </location>
</feature>
<dbReference type="InterPro" id="IPR043427">
    <property type="entry name" value="YscJ/FliF"/>
</dbReference>
<name>A0ABY2SGS0_9HYPH</name>
<dbReference type="PANTHER" id="PTHR30046">
    <property type="entry name" value="FLAGELLAR M-RING PROTEIN"/>
    <property type="match status" value="1"/>
</dbReference>
<dbReference type="InterPro" id="IPR003282">
    <property type="entry name" value="T3SS_SctJ"/>
</dbReference>
<keyword evidence="8 10" id="KW-0998">Cell outer membrane</keyword>
<keyword evidence="10" id="KW-1133">Transmembrane helix</keyword>
<feature type="domain" description="Flagellar M-ring N-terminal" evidence="11">
    <location>
        <begin position="19"/>
        <end position="189"/>
    </location>
</feature>
<comment type="subcellular location">
    <subcellularLocation>
        <location evidence="1">Cell outer membrane</location>
        <topology evidence="1">Lipid-anchor</topology>
    </subcellularLocation>
</comment>
<keyword evidence="13" id="KW-1185">Reference proteome</keyword>
<keyword evidence="6 10" id="KW-0472">Membrane</keyword>
<evidence type="ECO:0000256" key="6">
    <source>
        <dbReference type="ARBA" id="ARBA00023136"/>
    </source>
</evidence>
<dbReference type="Proteomes" id="UP000305202">
    <property type="component" value="Unassembled WGS sequence"/>
</dbReference>